<evidence type="ECO:0000313" key="10">
    <source>
        <dbReference type="EMBL" id="QQL09456.1"/>
    </source>
</evidence>
<keyword evidence="3" id="KW-0261">Viral envelope protein</keyword>
<dbReference type="RefSeq" id="YP_009252286.1">
    <property type="nucleotide sequence ID" value="NC_030117.1"/>
</dbReference>
<evidence type="ECO:0000313" key="6">
    <source>
        <dbReference type="EMBL" id="QQL08555.1"/>
    </source>
</evidence>
<dbReference type="EMBL" id="KY057364">
    <property type="protein sequence ID" value="ARE29862.1"/>
    <property type="molecule type" value="Genomic_DNA"/>
</dbReference>
<evidence type="ECO:0000259" key="1">
    <source>
        <dbReference type="Pfam" id="PF05259"/>
    </source>
</evidence>
<evidence type="ECO:0000313" key="11">
    <source>
        <dbReference type="EMBL" id="QQL09530.1"/>
    </source>
</evidence>
<keyword evidence="3" id="KW-0946">Virion</keyword>
<dbReference type="EMBL" id="MW353136">
    <property type="protein sequence ID" value="QQL09306.1"/>
    <property type="molecule type" value="Genomic_DNA"/>
</dbReference>
<evidence type="ECO:0000313" key="9">
    <source>
        <dbReference type="EMBL" id="QQL09306.1"/>
    </source>
</evidence>
<dbReference type="PROSITE" id="PS52024">
    <property type="entry name" value="GL_AHV"/>
    <property type="match status" value="1"/>
</dbReference>
<evidence type="ECO:0000313" key="7">
    <source>
        <dbReference type="EMBL" id="QQL08855.1"/>
    </source>
</evidence>
<dbReference type="EMBL" id="MW353132">
    <property type="protein sequence ID" value="QQL09006.1"/>
    <property type="molecule type" value="Genomic_DNA"/>
</dbReference>
<dbReference type="Proteomes" id="UP000138111">
    <property type="component" value="Segment"/>
</dbReference>
<dbReference type="KEGG" id="vg:27815371"/>
<evidence type="ECO:0000313" key="8">
    <source>
        <dbReference type="EMBL" id="QQL09006.1"/>
    </source>
</evidence>
<dbReference type="EMBL" id="MW353126">
    <property type="protein sequence ID" value="QQL08555.1"/>
    <property type="molecule type" value="Genomic_DNA"/>
</dbReference>
<dbReference type="InterPro" id="IPR038311">
    <property type="entry name" value="Herpes_gL_N_sf"/>
</dbReference>
<dbReference type="GeneID" id="27815371"/>
<dbReference type="EMBL" id="KT819631">
    <property type="protein sequence ID" value="ALL25935.1"/>
    <property type="molecule type" value="Genomic_DNA"/>
</dbReference>
<dbReference type="GO" id="GO:0019031">
    <property type="term" value="C:viral envelope"/>
    <property type="evidence" value="ECO:0007669"/>
    <property type="project" value="UniProtKB-KW"/>
</dbReference>
<name>A0A172DSW9_9ALPH</name>
<reference evidence="3" key="1">
    <citation type="submission" date="2015-09" db="EMBL/GenBank/DDBJ databases">
        <authorList>
            <person name="Jackson K.R."/>
            <person name="Lunt B.L."/>
            <person name="Fisher J.N.B."/>
            <person name="Gardner A.V."/>
            <person name="Bailey M.E."/>
            <person name="Deus L.M."/>
            <person name="Earl A.S."/>
            <person name="Gibby P.D."/>
            <person name="Hartmann K.A."/>
            <person name="Liu J.E."/>
            <person name="Manci A.M."/>
            <person name="Nielsen D.A."/>
            <person name="Solomon M.B."/>
            <person name="Breakwell D.P."/>
            <person name="Burnett S.H."/>
            <person name="Grose J.H."/>
        </authorList>
    </citation>
    <scope>NUCLEOTIDE SEQUENCE</scope>
    <source>
        <strain evidence="4">0194</strain>
        <strain evidence="2">V1154</strain>
        <strain evidence="3">V777</strain>
    </source>
</reference>
<evidence type="ECO:0000313" key="4">
    <source>
        <dbReference type="EMBL" id="ALL26091.1"/>
    </source>
</evidence>
<evidence type="ECO:0000313" key="5">
    <source>
        <dbReference type="EMBL" id="ARE29862.1"/>
    </source>
</evidence>
<evidence type="ECO:0000313" key="13">
    <source>
        <dbReference type="Proteomes" id="UP000138111"/>
    </source>
</evidence>
<dbReference type="Gene3D" id="3.30.390.170">
    <property type="match status" value="1"/>
</dbReference>
<reference evidence="6" key="4">
    <citation type="journal article" date="2020" name="Viruses">
        <title>Phylogenomic Analysis of Global Isolates of Canid Alphaherpesvirus 1.</title>
        <authorList>
            <person name="Lewin A.C."/>
            <person name="Coghill L.M."/>
            <person name="Mironovich M."/>
            <person name="Liu C.C."/>
            <person name="Carter R.T."/>
            <person name="Ledbetter E.C."/>
        </authorList>
    </citation>
    <scope>NUCLEOTIDE SEQUENCE</scope>
    <source>
        <strain evidence="9">ELAL-12</strain>
        <strain evidence="10">ELAL-13</strain>
        <strain evidence="11">ELAL-15</strain>
        <strain evidence="6">ELAL-2</strain>
        <strain evidence="7">ELAL-6</strain>
        <strain evidence="8">ELAL-8</strain>
    </source>
</reference>
<dbReference type="Proteomes" id="UP000130192">
    <property type="component" value="Genome"/>
</dbReference>
<evidence type="ECO:0000313" key="12">
    <source>
        <dbReference type="Proteomes" id="UP000130192"/>
    </source>
</evidence>
<protein>
    <submittedName>
        <fullName evidence="3">Envelope glycoprotein L</fullName>
    </submittedName>
</protein>
<dbReference type="EMBL" id="KT819632">
    <property type="protein sequence ID" value="ALL26016.1"/>
    <property type="molecule type" value="Genomic_DNA"/>
</dbReference>
<accession>A0A172DSW9</accession>
<proteinExistence type="predicted"/>
<organism evidence="3 12">
    <name type="scientific">Canid alphaherpesvirus 1</name>
    <dbReference type="NCBI Taxonomy" id="170325"/>
    <lineage>
        <taxon>Viruses</taxon>
        <taxon>Duplodnaviria</taxon>
        <taxon>Heunggongvirae</taxon>
        <taxon>Peploviricota</taxon>
        <taxon>Herviviricetes</taxon>
        <taxon>Herpesvirales</taxon>
        <taxon>Orthoherpesviridae</taxon>
        <taxon>Alphaherpesvirinae</taxon>
        <taxon>Varicellovirus</taxon>
        <taxon>Varicellovirus canidalpha1</taxon>
    </lineage>
</organism>
<dbReference type="InterPro" id="IPR007923">
    <property type="entry name" value="Herpes_gL_N"/>
</dbReference>
<dbReference type="EMBL" id="MW353138">
    <property type="protein sequence ID" value="QQL09456.1"/>
    <property type="molecule type" value="Genomic_DNA"/>
</dbReference>
<dbReference type="EMBL" id="MW353139">
    <property type="protein sequence ID" value="QQL09530.1"/>
    <property type="molecule type" value="Genomic_DNA"/>
</dbReference>
<dbReference type="EMBL" id="KT819633">
    <property type="protein sequence ID" value="ALL26091.1"/>
    <property type="molecule type" value="Genomic_DNA"/>
</dbReference>
<dbReference type="Pfam" id="PF05259">
    <property type="entry name" value="Herpes_UL1"/>
    <property type="match status" value="1"/>
</dbReference>
<gene>
    <name evidence="3" type="primary">UL1</name>
    <name evidence="6" type="ORF">A8B60_gp59</name>
</gene>
<sequence length="155" mass="17564">MGFNKSLIILIVSSYIKDILTMPPSSKNQYNNINILLQGPCRNHQIEKNIYKKINKDIKNLSGIIIRTDCNPIEIILWFKSTNDVFWVNPFIALRGLADDIMKINTPKGLKTKFFDIIDRLFYPSQLSPEAPILPPPPLGCISQKTGLTETTSCL</sequence>
<evidence type="ECO:0000313" key="3">
    <source>
        <dbReference type="EMBL" id="ALL26016.1"/>
    </source>
</evidence>
<dbReference type="EMBL" id="MW353130">
    <property type="protein sequence ID" value="QQL08855.1"/>
    <property type="molecule type" value="Genomic_DNA"/>
</dbReference>
<evidence type="ECO:0000313" key="2">
    <source>
        <dbReference type="EMBL" id="ALL25935.1"/>
    </source>
</evidence>
<reference evidence="5" key="3">
    <citation type="journal article" date="2018" name="Aust. Vet. J.">
        <title>Genome sequence of an Australian strain of canid alphaherpesvirus 1.</title>
        <authorList>
            <person name="Sarker S."/>
            <person name="Das S."/>
            <person name="Helbig K."/>
            <person name="Peters A."/>
            <person name="Raidal S.R."/>
        </authorList>
    </citation>
    <scope>NUCLEOTIDE SEQUENCE</scope>
    <source>
        <strain evidence="5">15-4016-NSW</strain>
    </source>
</reference>
<feature type="domain" description="Herpesvirus glycoprotein L N-terminal" evidence="1">
    <location>
        <begin position="34"/>
        <end position="119"/>
    </location>
</feature>
<reference evidence="3 13" key="2">
    <citation type="journal article" date="2016" name="PLoS ONE">
        <title>Genome Sequence of Canine Herpesvirus.</title>
        <authorList>
            <person name="Papageorgiou K.V."/>
            <person name="Suarez N.M."/>
            <person name="Wilkie G.S."/>
            <person name="McDonald M."/>
            <person name="Graham E.M."/>
            <person name="Davison A.J."/>
        </authorList>
    </citation>
    <scope>NUCLEOTIDE SEQUENCE [LARGE SCALE GENOMIC DNA]</scope>
    <source>
        <strain evidence="4">0194</strain>
        <strain evidence="2">V1154</strain>
        <strain evidence="3">V777</strain>
    </source>
</reference>
<keyword evidence="13" id="KW-1185">Reference proteome</keyword>